<organism evidence="2">
    <name type="scientific">Salvia splendens</name>
    <name type="common">Scarlet sage</name>
    <dbReference type="NCBI Taxonomy" id="180675"/>
    <lineage>
        <taxon>Eukaryota</taxon>
        <taxon>Viridiplantae</taxon>
        <taxon>Streptophyta</taxon>
        <taxon>Embryophyta</taxon>
        <taxon>Tracheophyta</taxon>
        <taxon>Spermatophyta</taxon>
        <taxon>Magnoliopsida</taxon>
        <taxon>eudicotyledons</taxon>
        <taxon>Gunneridae</taxon>
        <taxon>Pentapetalae</taxon>
        <taxon>asterids</taxon>
        <taxon>lamiids</taxon>
        <taxon>Lamiales</taxon>
        <taxon>Lamiaceae</taxon>
        <taxon>Nepetoideae</taxon>
        <taxon>Mentheae</taxon>
        <taxon>Salviinae</taxon>
        <taxon>Salvia</taxon>
        <taxon>Salvia subgen. Calosphace</taxon>
        <taxon>core Calosphace</taxon>
    </lineage>
</organism>
<dbReference type="EMBL" id="PNBA02000016">
    <property type="protein sequence ID" value="KAG6396976.1"/>
    <property type="molecule type" value="Genomic_DNA"/>
</dbReference>
<dbReference type="AlphaFoldDB" id="A0A8X8WN93"/>
<dbReference type="PANTHER" id="PTHR33735">
    <property type="entry name" value="EXPRESSED PROTEIN"/>
    <property type="match status" value="1"/>
</dbReference>
<accession>A0A8X8WN93</accession>
<dbReference type="Proteomes" id="UP000298416">
    <property type="component" value="Unassembled WGS sequence"/>
</dbReference>
<protein>
    <submittedName>
        <fullName evidence="2">Uncharacterized protein</fullName>
    </submittedName>
</protein>
<evidence type="ECO:0000313" key="3">
    <source>
        <dbReference type="Proteomes" id="UP000298416"/>
    </source>
</evidence>
<name>A0A8X8WN93_SALSN</name>
<keyword evidence="1" id="KW-0175">Coiled coil</keyword>
<feature type="coiled-coil region" evidence="1">
    <location>
        <begin position="149"/>
        <end position="183"/>
    </location>
</feature>
<evidence type="ECO:0000313" key="2">
    <source>
        <dbReference type="EMBL" id="KAG6396976.1"/>
    </source>
</evidence>
<sequence length="188" mass="20461">MATSFRSCLSNNTSLRNGGKCSFLRSKTDLQLLHRSPNKKRNFIVANIATPEAAADLVSSSDLLSSFSLPAVQGISDNPWVAGIAGLMVGVPFLIQWLVTVSKEVGVVAETVEEIADAVGKVDRAAEDLAESLPEGRLKQIVSFVEDLAEETAKDAQMVEELMDKVEELDEKLEKILEKESKKGIEKE</sequence>
<keyword evidence="3" id="KW-1185">Reference proteome</keyword>
<reference evidence="2" key="1">
    <citation type="submission" date="2018-01" db="EMBL/GenBank/DDBJ databases">
        <authorList>
            <person name="Mao J.F."/>
        </authorList>
    </citation>
    <scope>NUCLEOTIDE SEQUENCE</scope>
    <source>
        <strain evidence="2">Huo1</strain>
        <tissue evidence="2">Leaf</tissue>
    </source>
</reference>
<dbReference type="PANTHER" id="PTHR33735:SF26">
    <property type="entry name" value="PTERIN-BINDING DOMAIN-CONTAINING PROTEIN"/>
    <property type="match status" value="1"/>
</dbReference>
<evidence type="ECO:0000256" key="1">
    <source>
        <dbReference type="SAM" id="Coils"/>
    </source>
</evidence>
<dbReference type="OrthoDB" id="1927611at2759"/>
<comment type="caution">
    <text evidence="2">The sequence shown here is derived from an EMBL/GenBank/DDBJ whole genome shotgun (WGS) entry which is preliminary data.</text>
</comment>
<reference evidence="2" key="2">
    <citation type="submission" date="2020-08" db="EMBL/GenBank/DDBJ databases">
        <title>Plant Genome Project.</title>
        <authorList>
            <person name="Zhang R.-G."/>
        </authorList>
    </citation>
    <scope>NUCLEOTIDE SEQUENCE</scope>
    <source>
        <strain evidence="2">Huo1</strain>
        <tissue evidence="2">Leaf</tissue>
    </source>
</reference>
<proteinExistence type="predicted"/>
<gene>
    <name evidence="2" type="ORF">SASPL_143137</name>
</gene>